<gene>
    <name evidence="1" type="ORF">AMQ22_01166</name>
</gene>
<name>A0A150J3J5_9EURY</name>
<accession>A0A150J3J5</accession>
<proteinExistence type="predicted"/>
<dbReference type="AlphaFoldDB" id="A0A150J3J5"/>
<dbReference type="EMBL" id="LNGC01000047">
    <property type="protein sequence ID" value="KYC51772.1"/>
    <property type="molecule type" value="Genomic_DNA"/>
</dbReference>
<protein>
    <submittedName>
        <fullName evidence="1">Prenyltransferase</fullName>
    </submittedName>
</protein>
<evidence type="ECO:0000313" key="2">
    <source>
        <dbReference type="Proteomes" id="UP000075398"/>
    </source>
</evidence>
<keyword evidence="1" id="KW-0808">Transferase</keyword>
<comment type="caution">
    <text evidence="1">The sequence shown here is derived from an EMBL/GenBank/DDBJ whole genome shotgun (WGS) entry which is preliminary data.</text>
</comment>
<organism evidence="1 2">
    <name type="scientific">Candidatus Methanofastidiosum methylothiophilum</name>
    <dbReference type="NCBI Taxonomy" id="1705564"/>
    <lineage>
        <taxon>Archaea</taxon>
        <taxon>Methanobacteriati</taxon>
        <taxon>Methanobacteriota</taxon>
        <taxon>Stenosarchaea group</taxon>
        <taxon>Candidatus Methanofastidiosia</taxon>
        <taxon>Candidatus Methanofastidiosales</taxon>
        <taxon>Candidatus Methanofastidiosaceae</taxon>
        <taxon>Candidatus Methanofastidiosum</taxon>
    </lineage>
</organism>
<reference evidence="1 2" key="1">
    <citation type="journal article" date="2016" name="ISME J.">
        <title>Chasing the elusive Euryarchaeota class WSA2: genomes reveal a uniquely fastidious methyl-reducing methanogen.</title>
        <authorList>
            <person name="Nobu M.K."/>
            <person name="Narihiro T."/>
            <person name="Kuroda K."/>
            <person name="Mei R."/>
            <person name="Liu W.T."/>
        </authorList>
    </citation>
    <scope>NUCLEOTIDE SEQUENCE [LARGE SCALE GENOMIC DNA]</scope>
    <source>
        <strain evidence="1">U1lsi0528_Bin055</strain>
    </source>
</reference>
<dbReference type="Proteomes" id="UP000075398">
    <property type="component" value="Unassembled WGS sequence"/>
</dbReference>
<evidence type="ECO:0000313" key="1">
    <source>
        <dbReference type="EMBL" id="KYC51772.1"/>
    </source>
</evidence>
<dbReference type="GO" id="GO:0016740">
    <property type="term" value="F:transferase activity"/>
    <property type="evidence" value="ECO:0007669"/>
    <property type="project" value="UniProtKB-KW"/>
</dbReference>
<sequence>MKEIKFPKGEDPWNFTLWSFGLMAFLVDLGEEISADAMDSEGDKLQNSNQ</sequence>